<feature type="domain" description="HSF-type DNA-binding" evidence="5">
    <location>
        <begin position="236"/>
        <end position="302"/>
    </location>
</feature>
<feature type="compositionally biased region" description="Gly residues" evidence="4">
    <location>
        <begin position="165"/>
        <end position="179"/>
    </location>
</feature>
<sequence>MASPPQSASFQTPTAPLPNRGGLNGGENSRMGVVTDVKSGEQRQFSIASSSKLNSSTSMYEELRAGGGLRGGLAVVNVVPDEKGVSFQGATFGFDNSEKFGRSKSAFVWDHKAAPAPVSAPASYQASPATSPPFGSRGVGEVPQFELGDSFGVLIDSERERARVGSGGSEGGGGVGGSRVHGKGKSQPHRRSSSFSSKTKSSPKLEALTAHKAAGSVTGDTKFTKPAQGALRMNKFVQRLHTTLIQEAGRDTVTWEKGCLKLHSVDDFTREILPTYFKTSNFKTFRRQLNYYGFVHAKSIQDARGRTTAFWMNQELASTGCSDVDSILLLKRVDASEGAKTVDGRRMRKEGAIHILAQTDSSMISPTNLKGEGRRSSSGRSKARPRVVSRETISSLPSSAQTSPITAPIESIEDSKLYNKIVNANNSKGYNQNIEINEVARQLMRLKELGRRSPRAGGEGFLFIN</sequence>
<organism evidence="6 7">
    <name type="scientific">Triparma laevis f. longispina</name>
    <dbReference type="NCBI Taxonomy" id="1714387"/>
    <lineage>
        <taxon>Eukaryota</taxon>
        <taxon>Sar</taxon>
        <taxon>Stramenopiles</taxon>
        <taxon>Ochrophyta</taxon>
        <taxon>Bolidophyceae</taxon>
        <taxon>Parmales</taxon>
        <taxon>Triparmaceae</taxon>
        <taxon>Triparma</taxon>
    </lineage>
</organism>
<dbReference type="GO" id="GO:0003700">
    <property type="term" value="F:DNA-binding transcription factor activity"/>
    <property type="evidence" value="ECO:0007669"/>
    <property type="project" value="InterPro"/>
</dbReference>
<gene>
    <name evidence="6" type="ORF">TrLO_g9238</name>
</gene>
<evidence type="ECO:0000313" key="6">
    <source>
        <dbReference type="EMBL" id="GMI05662.1"/>
    </source>
</evidence>
<feature type="compositionally biased region" description="Low complexity" evidence="4">
    <location>
        <begin position="193"/>
        <end position="204"/>
    </location>
</feature>
<dbReference type="Gene3D" id="1.10.10.10">
    <property type="entry name" value="Winged helix-like DNA-binding domain superfamily/Winged helix DNA-binding domain"/>
    <property type="match status" value="1"/>
</dbReference>
<evidence type="ECO:0000256" key="1">
    <source>
        <dbReference type="ARBA" id="ARBA00004123"/>
    </source>
</evidence>
<proteinExistence type="predicted"/>
<keyword evidence="7" id="KW-1185">Reference proteome</keyword>
<evidence type="ECO:0000256" key="2">
    <source>
        <dbReference type="ARBA" id="ARBA00023125"/>
    </source>
</evidence>
<evidence type="ECO:0000313" key="7">
    <source>
        <dbReference type="Proteomes" id="UP001165122"/>
    </source>
</evidence>
<dbReference type="SUPFAM" id="SSF46785">
    <property type="entry name" value="Winged helix' DNA-binding domain"/>
    <property type="match status" value="1"/>
</dbReference>
<dbReference type="InterPro" id="IPR036390">
    <property type="entry name" value="WH_DNA-bd_sf"/>
</dbReference>
<dbReference type="InterPro" id="IPR000232">
    <property type="entry name" value="HSF_DNA-bd"/>
</dbReference>
<dbReference type="InterPro" id="IPR036388">
    <property type="entry name" value="WH-like_DNA-bd_sf"/>
</dbReference>
<evidence type="ECO:0000256" key="4">
    <source>
        <dbReference type="SAM" id="MobiDB-lite"/>
    </source>
</evidence>
<evidence type="ECO:0000259" key="5">
    <source>
        <dbReference type="Pfam" id="PF00447"/>
    </source>
</evidence>
<dbReference type="AlphaFoldDB" id="A0A9W7CFK4"/>
<feature type="compositionally biased region" description="Polar residues" evidence="4">
    <location>
        <begin position="391"/>
        <end position="405"/>
    </location>
</feature>
<dbReference type="Proteomes" id="UP001165122">
    <property type="component" value="Unassembled WGS sequence"/>
</dbReference>
<reference evidence="7" key="1">
    <citation type="journal article" date="2023" name="Commun. Biol.">
        <title>Genome analysis of Parmales, the sister group of diatoms, reveals the evolutionary specialization of diatoms from phago-mixotrophs to photoautotrophs.</title>
        <authorList>
            <person name="Ban H."/>
            <person name="Sato S."/>
            <person name="Yoshikawa S."/>
            <person name="Yamada K."/>
            <person name="Nakamura Y."/>
            <person name="Ichinomiya M."/>
            <person name="Sato N."/>
            <person name="Blanc-Mathieu R."/>
            <person name="Endo H."/>
            <person name="Kuwata A."/>
            <person name="Ogata H."/>
        </authorList>
    </citation>
    <scope>NUCLEOTIDE SEQUENCE [LARGE SCALE GENOMIC DNA]</scope>
    <source>
        <strain evidence="7">NIES 3700</strain>
    </source>
</reference>
<name>A0A9W7CFK4_9STRA</name>
<dbReference type="Pfam" id="PF00447">
    <property type="entry name" value="HSF_DNA-bind"/>
    <property type="match status" value="1"/>
</dbReference>
<feature type="region of interest" description="Disordered" evidence="4">
    <location>
        <begin position="161"/>
        <end position="221"/>
    </location>
</feature>
<feature type="compositionally biased region" description="Basic residues" evidence="4">
    <location>
        <begin position="180"/>
        <end position="192"/>
    </location>
</feature>
<accession>A0A9W7CFK4</accession>
<dbReference type="GO" id="GO:0005634">
    <property type="term" value="C:nucleus"/>
    <property type="evidence" value="ECO:0007669"/>
    <property type="project" value="UniProtKB-SubCell"/>
</dbReference>
<feature type="region of interest" description="Disordered" evidence="4">
    <location>
        <begin position="118"/>
        <end position="138"/>
    </location>
</feature>
<feature type="region of interest" description="Disordered" evidence="4">
    <location>
        <begin position="1"/>
        <end position="34"/>
    </location>
</feature>
<keyword evidence="3" id="KW-0539">Nucleus</keyword>
<protein>
    <recommendedName>
        <fullName evidence="5">HSF-type DNA-binding domain-containing protein</fullName>
    </recommendedName>
</protein>
<keyword evidence="2" id="KW-0238">DNA-binding</keyword>
<evidence type="ECO:0000256" key="3">
    <source>
        <dbReference type="ARBA" id="ARBA00023242"/>
    </source>
</evidence>
<comment type="subcellular location">
    <subcellularLocation>
        <location evidence="1">Nucleus</location>
    </subcellularLocation>
</comment>
<feature type="region of interest" description="Disordered" evidence="4">
    <location>
        <begin position="364"/>
        <end position="405"/>
    </location>
</feature>
<dbReference type="GO" id="GO:0043565">
    <property type="term" value="F:sequence-specific DNA binding"/>
    <property type="evidence" value="ECO:0007669"/>
    <property type="project" value="InterPro"/>
</dbReference>
<comment type="caution">
    <text evidence="6">The sequence shown here is derived from an EMBL/GenBank/DDBJ whole genome shotgun (WGS) entry which is preliminary data.</text>
</comment>
<dbReference type="OrthoDB" id="60033at2759"/>
<feature type="compositionally biased region" description="Polar residues" evidence="4">
    <location>
        <begin position="1"/>
        <end position="14"/>
    </location>
</feature>
<dbReference type="EMBL" id="BRXW01000089">
    <property type="protein sequence ID" value="GMI05662.1"/>
    <property type="molecule type" value="Genomic_DNA"/>
</dbReference>
<feature type="compositionally biased region" description="Low complexity" evidence="4">
    <location>
        <begin position="118"/>
        <end position="133"/>
    </location>
</feature>